<organism evidence="2 3">
    <name type="scientific">Elysia crispata</name>
    <name type="common">lettuce slug</name>
    <dbReference type="NCBI Taxonomy" id="231223"/>
    <lineage>
        <taxon>Eukaryota</taxon>
        <taxon>Metazoa</taxon>
        <taxon>Spiralia</taxon>
        <taxon>Lophotrochozoa</taxon>
        <taxon>Mollusca</taxon>
        <taxon>Gastropoda</taxon>
        <taxon>Heterobranchia</taxon>
        <taxon>Euthyneura</taxon>
        <taxon>Panpulmonata</taxon>
        <taxon>Sacoglossa</taxon>
        <taxon>Placobranchoidea</taxon>
        <taxon>Plakobranchidae</taxon>
        <taxon>Elysia</taxon>
    </lineage>
</organism>
<dbReference type="InterPro" id="IPR013783">
    <property type="entry name" value="Ig-like_fold"/>
</dbReference>
<dbReference type="AlphaFoldDB" id="A0AAE1D8F5"/>
<dbReference type="SUPFAM" id="SSF48726">
    <property type="entry name" value="Immunoglobulin"/>
    <property type="match status" value="1"/>
</dbReference>
<accession>A0AAE1D8F5</accession>
<name>A0AAE1D8F5_9GAST</name>
<evidence type="ECO:0000313" key="3">
    <source>
        <dbReference type="Proteomes" id="UP001283361"/>
    </source>
</evidence>
<dbReference type="EMBL" id="JAWDGP010005037">
    <property type="protein sequence ID" value="KAK3760243.1"/>
    <property type="molecule type" value="Genomic_DNA"/>
</dbReference>
<comment type="caution">
    <text evidence="2">The sequence shown here is derived from an EMBL/GenBank/DDBJ whole genome shotgun (WGS) entry which is preliminary data.</text>
</comment>
<dbReference type="Proteomes" id="UP001283361">
    <property type="component" value="Unassembled WGS sequence"/>
</dbReference>
<dbReference type="Gene3D" id="2.60.40.10">
    <property type="entry name" value="Immunoglobulins"/>
    <property type="match status" value="1"/>
</dbReference>
<reference evidence="2" key="1">
    <citation type="journal article" date="2023" name="G3 (Bethesda)">
        <title>A reference genome for the long-term kleptoplast-retaining sea slug Elysia crispata morphotype clarki.</title>
        <authorList>
            <person name="Eastman K.E."/>
            <person name="Pendleton A.L."/>
            <person name="Shaikh M.A."/>
            <person name="Suttiyut T."/>
            <person name="Ogas R."/>
            <person name="Tomko P."/>
            <person name="Gavelis G."/>
            <person name="Widhalm J.R."/>
            <person name="Wisecaver J.H."/>
        </authorList>
    </citation>
    <scope>NUCLEOTIDE SEQUENCE</scope>
    <source>
        <strain evidence="2">ECLA1</strain>
    </source>
</reference>
<sequence>MPPHQQGPHYLKISASSDGYPLPSGPLWMLQPPTSVVFANTEGADISCTASGSPAPELDWVREDGSAVDNIPGLVTVLPNNTLRFHPFHQSSFRAGVHKSVYRCLASNAAGTVVSNNVTVRADLCGWRFRSVLQFYRRVEGIGRLGREEGKDGGLRGSSTAKACEGGWEWVQVSIIDVRFLNRPEILLYISHGGENKSNHYAPCGFKKSASFSINQVAAQPEAQKTTPPGDFRQRVGQAGKFSAAILPSSKRSGETLGCFSCLVFTFVSDSINVFSYKLIFLFRAEVFVQQREEKYRRNNSIIQRQKEWVYLIS</sequence>
<dbReference type="InterPro" id="IPR036179">
    <property type="entry name" value="Ig-like_dom_sf"/>
</dbReference>
<feature type="domain" description="Ig-like" evidence="1">
    <location>
        <begin position="33"/>
        <end position="119"/>
    </location>
</feature>
<proteinExistence type="predicted"/>
<protein>
    <recommendedName>
        <fullName evidence="1">Ig-like domain-containing protein</fullName>
    </recommendedName>
</protein>
<evidence type="ECO:0000259" key="1">
    <source>
        <dbReference type="PROSITE" id="PS50835"/>
    </source>
</evidence>
<dbReference type="PROSITE" id="PS50835">
    <property type="entry name" value="IG_LIKE"/>
    <property type="match status" value="1"/>
</dbReference>
<gene>
    <name evidence="2" type="ORF">RRG08_052191</name>
</gene>
<evidence type="ECO:0000313" key="2">
    <source>
        <dbReference type="EMBL" id="KAK3760243.1"/>
    </source>
</evidence>
<dbReference type="InterPro" id="IPR007110">
    <property type="entry name" value="Ig-like_dom"/>
</dbReference>
<keyword evidence="3" id="KW-1185">Reference proteome</keyword>